<evidence type="ECO:0000313" key="2">
    <source>
        <dbReference type="EMBL" id="OWU77867.1"/>
    </source>
</evidence>
<dbReference type="RefSeq" id="WP_088648540.1">
    <property type="nucleotide sequence ID" value="NZ_AQQR01000001.1"/>
</dbReference>
<dbReference type="EMBL" id="AQQR01000001">
    <property type="protein sequence ID" value="OWU77867.1"/>
    <property type="molecule type" value="Genomic_DNA"/>
</dbReference>
<evidence type="ECO:0000313" key="3">
    <source>
        <dbReference type="Proteomes" id="UP000215377"/>
    </source>
</evidence>
<comment type="caution">
    <text evidence="2">The sequence shown here is derived from an EMBL/GenBank/DDBJ whole genome shotgun (WGS) entry which is preliminary data.</text>
</comment>
<gene>
    <name evidence="2" type="ORF">ATO3_04325</name>
</gene>
<organism evidence="2 3">
    <name type="scientific">Marinibacterium profundimaris</name>
    <dbReference type="NCBI Taxonomy" id="1679460"/>
    <lineage>
        <taxon>Bacteria</taxon>
        <taxon>Pseudomonadati</taxon>
        <taxon>Pseudomonadota</taxon>
        <taxon>Alphaproteobacteria</taxon>
        <taxon>Rhodobacterales</taxon>
        <taxon>Paracoccaceae</taxon>
        <taxon>Marinibacterium</taxon>
    </lineage>
</organism>
<dbReference type="OrthoDB" id="7860232at2"/>
<evidence type="ECO:0000256" key="1">
    <source>
        <dbReference type="SAM" id="MobiDB-lite"/>
    </source>
</evidence>
<accession>A0A225NX13</accession>
<dbReference type="AlphaFoldDB" id="A0A225NX13"/>
<sequence>MTQMNAGGTTPPNVASKATTRVPMSKNRPMVIGIFGPENDLTALVRLPGGKTTKVQRGERLTGKQVVRIDSEGLVLARGGREERLALP</sequence>
<feature type="region of interest" description="Disordered" evidence="1">
    <location>
        <begin position="1"/>
        <end position="25"/>
    </location>
</feature>
<reference evidence="2 3" key="1">
    <citation type="submission" date="2013-04" db="EMBL/GenBank/DDBJ databases">
        <title>Oceanicola sp. 22II1-22F33 Genome Sequencing.</title>
        <authorList>
            <person name="Lai Q."/>
            <person name="Li G."/>
            <person name="Shao Z."/>
        </authorList>
    </citation>
    <scope>NUCLEOTIDE SEQUENCE [LARGE SCALE GENOMIC DNA]</scope>
    <source>
        <strain evidence="2 3">22II1-22F33</strain>
    </source>
</reference>
<dbReference type="NCBIfam" id="TIGR03021">
    <property type="entry name" value="pilP_fam"/>
    <property type="match status" value="1"/>
</dbReference>
<proteinExistence type="predicted"/>
<evidence type="ECO:0008006" key="4">
    <source>
        <dbReference type="Google" id="ProtNLM"/>
    </source>
</evidence>
<dbReference type="InterPro" id="IPR022753">
    <property type="entry name" value="T4SS_pilus_biogen_PilP"/>
</dbReference>
<keyword evidence="3" id="KW-1185">Reference proteome</keyword>
<dbReference type="Proteomes" id="UP000215377">
    <property type="component" value="Unassembled WGS sequence"/>
</dbReference>
<feature type="compositionally biased region" description="Polar residues" evidence="1">
    <location>
        <begin position="1"/>
        <end position="19"/>
    </location>
</feature>
<name>A0A225NX13_9RHOB</name>
<protein>
    <recommendedName>
        <fullName evidence="4">Pilus assembly protein PilP</fullName>
    </recommendedName>
</protein>